<dbReference type="InterPro" id="IPR029058">
    <property type="entry name" value="AB_hydrolase_fold"/>
</dbReference>
<evidence type="ECO:0000259" key="4">
    <source>
        <dbReference type="Pfam" id="PF00326"/>
    </source>
</evidence>
<gene>
    <name evidence="6" type="ORF">V4C56_42555</name>
</gene>
<name>A0ABU9RGV7_9BURK</name>
<dbReference type="Gene3D" id="2.130.10.120">
    <property type="entry name" value="Prolyl oligopeptidase, N-terminal domain"/>
    <property type="match status" value="1"/>
</dbReference>
<keyword evidence="3" id="KW-0720">Serine protease</keyword>
<dbReference type="Pfam" id="PF00326">
    <property type="entry name" value="Peptidase_S9"/>
    <property type="match status" value="1"/>
</dbReference>
<reference evidence="6 7" key="1">
    <citation type="submission" date="2024-01" db="EMBL/GenBank/DDBJ databases">
        <title>The diversity of rhizobia nodulating Mimosa spp. in eleven states of Brazil covering several biomes is determined by host plant, location, and edaphic factors.</title>
        <authorList>
            <person name="Rouws L."/>
            <person name="Barauna A."/>
            <person name="Beukes C."/>
            <person name="De Faria S.M."/>
            <person name="Gross E."/>
            <person name="Dos Reis Junior F.B."/>
            <person name="Simon M."/>
            <person name="Maluk M."/>
            <person name="Odee D.W."/>
            <person name="Kenicer G."/>
            <person name="Young J.P.W."/>
            <person name="Reis V.M."/>
            <person name="Zilli J."/>
            <person name="James E.K."/>
        </authorList>
    </citation>
    <scope>NUCLEOTIDE SEQUENCE [LARGE SCALE GENOMIC DNA]</scope>
    <source>
        <strain evidence="6 7">JPY530</strain>
    </source>
</reference>
<keyword evidence="2" id="KW-0378">Hydrolase</keyword>
<evidence type="ECO:0000256" key="2">
    <source>
        <dbReference type="ARBA" id="ARBA00022801"/>
    </source>
</evidence>
<dbReference type="PANTHER" id="PTHR42881:SF13">
    <property type="entry name" value="PROLYL ENDOPEPTIDASE"/>
    <property type="match status" value="1"/>
</dbReference>
<dbReference type="Proteomes" id="UP001481677">
    <property type="component" value="Unassembled WGS sequence"/>
</dbReference>
<dbReference type="PANTHER" id="PTHR42881">
    <property type="entry name" value="PROLYL ENDOPEPTIDASE"/>
    <property type="match status" value="1"/>
</dbReference>
<comment type="caution">
    <text evidence="6">The sequence shown here is derived from an EMBL/GenBank/DDBJ whole genome shotgun (WGS) entry which is preliminary data.</text>
</comment>
<dbReference type="EMBL" id="JAZHGA010000080">
    <property type="protein sequence ID" value="MEM5346291.1"/>
    <property type="molecule type" value="Genomic_DNA"/>
</dbReference>
<keyword evidence="1" id="KW-0645">Protease</keyword>
<proteinExistence type="predicted"/>
<evidence type="ECO:0000256" key="3">
    <source>
        <dbReference type="ARBA" id="ARBA00022825"/>
    </source>
</evidence>
<accession>A0ABU9RGV7</accession>
<dbReference type="InterPro" id="IPR023302">
    <property type="entry name" value="Pept_S9A_N"/>
</dbReference>
<dbReference type="InterPro" id="IPR051167">
    <property type="entry name" value="Prolyl_oligopep/macrocyclase"/>
</dbReference>
<dbReference type="InterPro" id="IPR002470">
    <property type="entry name" value="Peptidase_S9A"/>
</dbReference>
<dbReference type="Gene3D" id="3.40.50.1820">
    <property type="entry name" value="alpha/beta hydrolase"/>
    <property type="match status" value="1"/>
</dbReference>
<evidence type="ECO:0000313" key="7">
    <source>
        <dbReference type="Proteomes" id="UP001481677"/>
    </source>
</evidence>
<dbReference type="SUPFAM" id="SSF50993">
    <property type="entry name" value="Peptidase/esterase 'gauge' domain"/>
    <property type="match status" value="1"/>
</dbReference>
<feature type="domain" description="Peptidase S9 prolyl oligopeptidase catalytic" evidence="4">
    <location>
        <begin position="496"/>
        <end position="700"/>
    </location>
</feature>
<protein>
    <submittedName>
        <fullName evidence="6">Prolyl oligopeptidase family serine peptidase</fullName>
    </submittedName>
</protein>
<dbReference type="PRINTS" id="PR00862">
    <property type="entry name" value="PROLIGOPTASE"/>
</dbReference>
<keyword evidence="7" id="KW-1185">Reference proteome</keyword>
<dbReference type="Pfam" id="PF02897">
    <property type="entry name" value="Peptidase_S9_N"/>
    <property type="match status" value="1"/>
</dbReference>
<evidence type="ECO:0000256" key="1">
    <source>
        <dbReference type="ARBA" id="ARBA00022670"/>
    </source>
</evidence>
<dbReference type="RefSeq" id="WP_342959808.1">
    <property type="nucleotide sequence ID" value="NZ_JAZHFZ010000087.1"/>
</dbReference>
<evidence type="ECO:0000313" key="6">
    <source>
        <dbReference type="EMBL" id="MEM5346291.1"/>
    </source>
</evidence>
<dbReference type="SUPFAM" id="SSF53474">
    <property type="entry name" value="alpha/beta-Hydrolases"/>
    <property type="match status" value="1"/>
</dbReference>
<sequence>MSASESKIIWPPLEDEVDPYIGLEQLSNTAVDSWVCAQTARTMAMYGNTAHADVLAQRIVDVMLANDRIALCARYGDWGYNTWTDEQHPLGFVRRTPWNAWVEGQPRWKTVLDIDALDLNQQDGDDTRWVLVGFSMIYPTRDRALIKLSPNGSDVCIVREFDIETRSFVKNGFQLLEPGHHRVGWIDRDTIYVAWDDSAASATPAVTVAGHPRQVRKWRRETPIADAPIVFECEPGELGAVASYDPIHARHHAWRKTSFFEAERYWLDERSNEWRRLDVPPDAKVYEWHEWMLVKPRTDWDVGCAKYGAGCLLAIRRDAFLEGDRRFAVLFTPSQAEVLSGLQYTKQMLVVSHRNQGVTHVTLWLPPGSLRSTWEARALSLPDGSEVSVMPVEWTRDDTALIYVDHFLTPPQLYLADLAEAGPWRLLRRLRARFDATGLVARRHYATAPDGVLIPYWLIGCEADLEGNPRPCLLYGYGGYQIAVDRPSYLGTMGFSWLEPGGVYAIASIRGGGEFGPQWHRAAQREKRQVAFNDFIAVAEALISCGITTPEQLAIRGGSNGGLLTAACMVQRPELFGAVISEVPLLDMSRFHLLSQGALWVEEFGNPDNTEDHRMLMAYSPYHNVKKDVSYPPVLFTSSSTDDRVHPGHARKMVARMQALGHDKVWYVEHRDGGHGAGVKPQARARASAKIFEFLRATVGESLDWLDEVASRMGNV</sequence>
<organism evidence="6 7">
    <name type="scientific">Paraburkholderia azotifigens</name>
    <dbReference type="NCBI Taxonomy" id="2057004"/>
    <lineage>
        <taxon>Bacteria</taxon>
        <taxon>Pseudomonadati</taxon>
        <taxon>Pseudomonadota</taxon>
        <taxon>Betaproteobacteria</taxon>
        <taxon>Burkholderiales</taxon>
        <taxon>Burkholderiaceae</taxon>
        <taxon>Paraburkholderia</taxon>
    </lineage>
</organism>
<evidence type="ECO:0000259" key="5">
    <source>
        <dbReference type="Pfam" id="PF02897"/>
    </source>
</evidence>
<feature type="domain" description="Peptidase S9A N-terminal" evidence="5">
    <location>
        <begin position="17"/>
        <end position="420"/>
    </location>
</feature>
<dbReference type="InterPro" id="IPR001375">
    <property type="entry name" value="Peptidase_S9_cat"/>
</dbReference>